<evidence type="ECO:0000256" key="8">
    <source>
        <dbReference type="HAMAP-Rule" id="MF_00096"/>
    </source>
</evidence>
<dbReference type="PIRSF" id="PIRSF037677">
    <property type="entry name" value="DNA_mis_repair_Msh6"/>
    <property type="match status" value="1"/>
</dbReference>
<keyword evidence="4 8" id="KW-0227">DNA damage</keyword>
<dbReference type="SUPFAM" id="SSF53150">
    <property type="entry name" value="DNA repair protein MutS, domain II"/>
    <property type="match status" value="1"/>
</dbReference>
<feature type="binding site" evidence="8">
    <location>
        <begin position="605"/>
        <end position="612"/>
    </location>
    <ligand>
        <name>ATP</name>
        <dbReference type="ChEBI" id="CHEBI:30616"/>
    </ligand>
</feature>
<dbReference type="GO" id="GO:0005829">
    <property type="term" value="C:cytosol"/>
    <property type="evidence" value="ECO:0007669"/>
    <property type="project" value="TreeGrafter"/>
</dbReference>
<feature type="domain" description="DNA mismatch repair proteins mutS family" evidence="11">
    <location>
        <begin position="679"/>
        <end position="695"/>
    </location>
</feature>
<dbReference type="Gene3D" id="3.40.1170.10">
    <property type="entry name" value="DNA repair protein MutS, domain I"/>
    <property type="match status" value="1"/>
</dbReference>
<dbReference type="InterPro" id="IPR017261">
    <property type="entry name" value="DNA_mismatch_repair_MutS/MSH"/>
</dbReference>
<evidence type="ECO:0000256" key="2">
    <source>
        <dbReference type="ARBA" id="ARBA00021982"/>
    </source>
</evidence>
<dbReference type="NCBIfam" id="TIGR01070">
    <property type="entry name" value="mutS1"/>
    <property type="match status" value="1"/>
</dbReference>
<comment type="caution">
    <text evidence="12">The sequence shown here is derived from an EMBL/GenBank/DDBJ whole genome shotgun (WGS) entry which is preliminary data.</text>
</comment>
<dbReference type="SMART" id="SM00534">
    <property type="entry name" value="MUTSac"/>
    <property type="match status" value="1"/>
</dbReference>
<dbReference type="GeneID" id="87597889"/>
<evidence type="ECO:0000256" key="6">
    <source>
        <dbReference type="ARBA" id="ARBA00023125"/>
    </source>
</evidence>
<dbReference type="GO" id="GO:0140664">
    <property type="term" value="F:ATP-dependent DNA damage sensor activity"/>
    <property type="evidence" value="ECO:0007669"/>
    <property type="project" value="InterPro"/>
</dbReference>
<dbReference type="InterPro" id="IPR016151">
    <property type="entry name" value="DNA_mismatch_repair_MutS_N"/>
</dbReference>
<keyword evidence="7 8" id="KW-0234">DNA repair</keyword>
<dbReference type="GO" id="GO:0005524">
    <property type="term" value="F:ATP binding"/>
    <property type="evidence" value="ECO:0007669"/>
    <property type="project" value="UniProtKB-UniRule"/>
</dbReference>
<evidence type="ECO:0000256" key="7">
    <source>
        <dbReference type="ARBA" id="ARBA00023204"/>
    </source>
</evidence>
<dbReference type="InterPro" id="IPR036187">
    <property type="entry name" value="DNA_mismatch_repair_MutS_sf"/>
</dbReference>
<evidence type="ECO:0000313" key="12">
    <source>
        <dbReference type="EMBL" id="KOO38839.1"/>
    </source>
</evidence>
<feature type="region of interest" description="Disordered" evidence="10">
    <location>
        <begin position="814"/>
        <end position="833"/>
    </location>
</feature>
<keyword evidence="5 8" id="KW-0067">ATP-binding</keyword>
<organism evidence="12">
    <name type="scientific">Halalkalibacterium halodurans</name>
    <name type="common">Bacillus halodurans</name>
    <dbReference type="NCBI Taxonomy" id="86665"/>
    <lineage>
        <taxon>Bacteria</taxon>
        <taxon>Bacillati</taxon>
        <taxon>Bacillota</taxon>
        <taxon>Bacilli</taxon>
        <taxon>Bacillales</taxon>
        <taxon>Bacillaceae</taxon>
        <taxon>Halalkalibacterium (ex Joshi et al. 2022)</taxon>
    </lineage>
</organism>
<evidence type="ECO:0000256" key="4">
    <source>
        <dbReference type="ARBA" id="ARBA00022763"/>
    </source>
</evidence>
<evidence type="ECO:0000256" key="9">
    <source>
        <dbReference type="RuleBase" id="RU003756"/>
    </source>
</evidence>
<dbReference type="Pfam" id="PF00488">
    <property type="entry name" value="MutS_V"/>
    <property type="match status" value="1"/>
</dbReference>
<dbReference type="PANTHER" id="PTHR11361:SF34">
    <property type="entry name" value="DNA MISMATCH REPAIR PROTEIN MSH1, MITOCHONDRIAL"/>
    <property type="match status" value="1"/>
</dbReference>
<evidence type="ECO:0000256" key="10">
    <source>
        <dbReference type="SAM" id="MobiDB-lite"/>
    </source>
</evidence>
<dbReference type="PANTHER" id="PTHR11361">
    <property type="entry name" value="DNA MISMATCH REPAIR PROTEIN MUTS FAMILY MEMBER"/>
    <property type="match status" value="1"/>
</dbReference>
<sequence>MALQTPMMKQYLEIKAQYKDAFLFFRLGDFYELFLDDAVKAAQELEITLTGRGKGEERIPMCGVPYHSADHYISRLLEKGYKIAICEQVEDPKNAKGVVKREVIKLITPGTIMDGKLIVEKENNFLCAVTRFEDQSYGIARADLTTGESRVSLVSEQDDLFHELASSSIKEVVLSPGWTEEDAHRLRQSLSVTLSEEEAEDLPKGYESLCENVEQPKLLRAFGRLLQYLLRTQKRSLEHLQPVQYDPPNEVMKIDLHSRRNLELVETLREKKKKGSLLWAVDETVTAMGGRLLKQWVERPLLSKKEIERRQGLVQSFLDHYFEREELRDELRHVYDLERLVGKVAYGNVNARELVQLRKSLQRIPAIFALVEKIGNQDVNERLQTIDRCESLVDLLEHSLVDDPPVSIKEGGMIRDGFHKELDTYRDASRNGKSWIAELEQKEREATGIKSLKIGYNKVFGYYIEVTKANIHLLEEGRYERKQTLTNAERYVTPELKEKEALILNAEESIVQLEYDLFLQVREQVKDYIRPLQALAQMISELDVIQGFATVSETHHYVRPALQEDRAIAIKGGRHPVVERVIPNGEYVANDVDMKDGRSILLITGPNMAGKSTYMRQLALIAIMGQIGCFVPADEARLPIFDQVFTRIGAADDLASGQSTFMVEMLETKYALQKATQNSLILLDEIGRGTSTYDGMALAQAIIEYIHDEIRAKTLFSTHYHELTALEKELSDVKNVHVSAVEEQGTVVFLHKVVDGQADRSYGIYVAELAGLPNVVTERAETLLAELEGEKEIVASEKEVASTNEPTQLSLFEPEPLEAYKPKGNKQPLSDEEKTVLHDLQSVDVLNTTPLEAIRLLNQWQQKLR</sequence>
<dbReference type="FunFam" id="3.40.50.300:FF:000896">
    <property type="entry name" value="DNA mismatch repair protein MutS"/>
    <property type="match status" value="1"/>
</dbReference>
<dbReference type="PATRIC" id="fig|136160.3.peg.1958"/>
<dbReference type="Gene3D" id="1.10.1420.10">
    <property type="match status" value="2"/>
</dbReference>
<dbReference type="PROSITE" id="PS00486">
    <property type="entry name" value="DNA_MISMATCH_REPAIR_2"/>
    <property type="match status" value="1"/>
</dbReference>
<reference evidence="12" key="1">
    <citation type="submission" date="2015-08" db="EMBL/GenBank/DDBJ databases">
        <title>Complete DNA Sequence of Pseudomonas syringae pv. actinidiae, the Causal Agent of Kiwifruit Canker Disease.</title>
        <authorList>
            <person name="Rikkerink E.H.A."/>
            <person name="Fineran P.C."/>
        </authorList>
    </citation>
    <scope>NUCLEOTIDE SEQUENCE</scope>
    <source>
        <strain evidence="12">DSM 13666</strain>
    </source>
</reference>
<dbReference type="EMBL" id="LILD01000001">
    <property type="protein sequence ID" value="KOO38839.1"/>
    <property type="molecule type" value="Genomic_DNA"/>
</dbReference>
<dbReference type="SUPFAM" id="SSF55271">
    <property type="entry name" value="DNA repair protein MutS, domain I"/>
    <property type="match status" value="1"/>
</dbReference>
<dbReference type="InterPro" id="IPR007695">
    <property type="entry name" value="DNA_mismatch_repair_MutS-lik_N"/>
</dbReference>
<accession>A0A0M0KJ86</accession>
<dbReference type="GO" id="GO:0030983">
    <property type="term" value="F:mismatched DNA binding"/>
    <property type="evidence" value="ECO:0007669"/>
    <property type="project" value="InterPro"/>
</dbReference>
<comment type="similarity">
    <text evidence="1 8 9">Belongs to the DNA mismatch repair MutS family.</text>
</comment>
<dbReference type="SMART" id="SM00533">
    <property type="entry name" value="MUTSd"/>
    <property type="match status" value="1"/>
</dbReference>
<dbReference type="OMA" id="TPMMAQY"/>
<dbReference type="GO" id="GO:0006298">
    <property type="term" value="P:mismatch repair"/>
    <property type="evidence" value="ECO:0007669"/>
    <property type="project" value="UniProtKB-UniRule"/>
</dbReference>
<evidence type="ECO:0000256" key="5">
    <source>
        <dbReference type="ARBA" id="ARBA00022840"/>
    </source>
</evidence>
<dbReference type="SMR" id="A0A0M0KJ86"/>
<dbReference type="InterPro" id="IPR007696">
    <property type="entry name" value="DNA_mismatch_repair_MutS_core"/>
</dbReference>
<proteinExistence type="inferred from homology"/>
<dbReference type="InterPro" id="IPR005748">
    <property type="entry name" value="DNA_mismatch_repair_MutS"/>
</dbReference>
<dbReference type="InterPro" id="IPR027417">
    <property type="entry name" value="P-loop_NTPase"/>
</dbReference>
<name>A0A0M0KJ86_ALKHA</name>
<protein>
    <recommendedName>
        <fullName evidence="2 8">DNA mismatch repair protein MutS</fullName>
    </recommendedName>
</protein>
<dbReference type="CDD" id="cd03284">
    <property type="entry name" value="ABC_MutS1"/>
    <property type="match status" value="1"/>
</dbReference>
<dbReference type="Pfam" id="PF01624">
    <property type="entry name" value="MutS_I"/>
    <property type="match status" value="1"/>
</dbReference>
<dbReference type="HAMAP" id="MF_00096">
    <property type="entry name" value="MutS"/>
    <property type="match status" value="1"/>
</dbReference>
<dbReference type="SUPFAM" id="SSF52540">
    <property type="entry name" value="P-loop containing nucleoside triphosphate hydrolases"/>
    <property type="match status" value="1"/>
</dbReference>
<dbReference type="Pfam" id="PF05188">
    <property type="entry name" value="MutS_II"/>
    <property type="match status" value="1"/>
</dbReference>
<dbReference type="FunFam" id="3.40.1170.10:FF:000001">
    <property type="entry name" value="DNA mismatch repair protein MutS"/>
    <property type="match status" value="1"/>
</dbReference>
<dbReference type="SUPFAM" id="SSF48334">
    <property type="entry name" value="DNA repair protein MutS, domain III"/>
    <property type="match status" value="1"/>
</dbReference>
<dbReference type="InterPro" id="IPR007860">
    <property type="entry name" value="DNA_mmatch_repair_MutS_con_dom"/>
</dbReference>
<dbReference type="InterPro" id="IPR036678">
    <property type="entry name" value="MutS_con_dom_sf"/>
</dbReference>
<evidence type="ECO:0000256" key="3">
    <source>
        <dbReference type="ARBA" id="ARBA00022741"/>
    </source>
</evidence>
<dbReference type="Gene3D" id="3.40.50.300">
    <property type="entry name" value="P-loop containing nucleotide triphosphate hydrolases"/>
    <property type="match status" value="1"/>
</dbReference>
<dbReference type="InterPro" id="IPR045076">
    <property type="entry name" value="MutS"/>
</dbReference>
<dbReference type="Gene3D" id="3.30.420.110">
    <property type="entry name" value="MutS, connector domain"/>
    <property type="match status" value="1"/>
</dbReference>
<dbReference type="GO" id="GO:0003684">
    <property type="term" value="F:damaged DNA binding"/>
    <property type="evidence" value="ECO:0007669"/>
    <property type="project" value="UniProtKB-UniRule"/>
</dbReference>
<dbReference type="NCBIfam" id="NF003810">
    <property type="entry name" value="PRK05399.1"/>
    <property type="match status" value="1"/>
</dbReference>
<dbReference type="InterPro" id="IPR000432">
    <property type="entry name" value="DNA_mismatch_repair_MutS_C"/>
</dbReference>
<dbReference type="RefSeq" id="WP_010898523.1">
    <property type="nucleotide sequence ID" value="NZ_CP040441.1"/>
</dbReference>
<comment type="function">
    <text evidence="8">This protein is involved in the repair of mismatches in DNA. It is possible that it carries out the mismatch recognition step. This protein has a weak ATPase activity.</text>
</comment>
<evidence type="ECO:0000256" key="1">
    <source>
        <dbReference type="ARBA" id="ARBA00006271"/>
    </source>
</evidence>
<dbReference type="AlphaFoldDB" id="A0A0M0KJ86"/>
<dbReference type="FunFam" id="1.10.1420.10:FF:000007">
    <property type="entry name" value="DNA mismatch repair protein MutS"/>
    <property type="match status" value="1"/>
</dbReference>
<dbReference type="Pfam" id="PF05192">
    <property type="entry name" value="MutS_III"/>
    <property type="match status" value="1"/>
</dbReference>
<evidence type="ECO:0000259" key="11">
    <source>
        <dbReference type="PROSITE" id="PS00486"/>
    </source>
</evidence>
<keyword evidence="3 8" id="KW-0547">Nucleotide-binding</keyword>
<gene>
    <name evidence="8" type="primary">mutS</name>
    <name evidence="12" type="ORF">AMD02_08140</name>
</gene>
<dbReference type="Pfam" id="PF05190">
    <property type="entry name" value="MutS_IV"/>
    <property type="match status" value="1"/>
</dbReference>
<dbReference type="InterPro" id="IPR007861">
    <property type="entry name" value="DNA_mismatch_repair_MutS_clamp"/>
</dbReference>
<keyword evidence="6 8" id="KW-0238">DNA-binding</keyword>